<dbReference type="HOGENOM" id="CLU_680698_0_0_1"/>
<evidence type="ECO:0000256" key="1">
    <source>
        <dbReference type="SAM" id="MobiDB-lite"/>
    </source>
</evidence>
<feature type="compositionally biased region" description="Acidic residues" evidence="1">
    <location>
        <begin position="266"/>
        <end position="275"/>
    </location>
</feature>
<dbReference type="Ensembl" id="ENSLACT00000017527.1">
    <property type="protein sequence ID" value="ENSLACP00000017399.1"/>
    <property type="gene ID" value="ENSLACG00000015326.1"/>
</dbReference>
<feature type="compositionally biased region" description="Polar residues" evidence="1">
    <location>
        <begin position="188"/>
        <end position="202"/>
    </location>
</feature>
<organism evidence="2 3">
    <name type="scientific">Latimeria chalumnae</name>
    <name type="common">Coelacanth</name>
    <dbReference type="NCBI Taxonomy" id="7897"/>
    <lineage>
        <taxon>Eukaryota</taxon>
        <taxon>Metazoa</taxon>
        <taxon>Chordata</taxon>
        <taxon>Craniata</taxon>
        <taxon>Vertebrata</taxon>
        <taxon>Euteleostomi</taxon>
        <taxon>Coelacanthiformes</taxon>
        <taxon>Coelacanthidae</taxon>
        <taxon>Latimeria</taxon>
    </lineage>
</organism>
<feature type="region of interest" description="Disordered" evidence="1">
    <location>
        <begin position="1"/>
        <end position="405"/>
    </location>
</feature>
<dbReference type="AlphaFoldDB" id="H3B678"/>
<feature type="compositionally biased region" description="Basic and acidic residues" evidence="1">
    <location>
        <begin position="122"/>
        <end position="138"/>
    </location>
</feature>
<reference evidence="2" key="3">
    <citation type="submission" date="2025-09" db="UniProtKB">
        <authorList>
            <consortium name="Ensembl"/>
        </authorList>
    </citation>
    <scope>IDENTIFICATION</scope>
</reference>
<evidence type="ECO:0000313" key="3">
    <source>
        <dbReference type="Proteomes" id="UP000008672"/>
    </source>
</evidence>
<feature type="compositionally biased region" description="Basic and acidic residues" evidence="1">
    <location>
        <begin position="396"/>
        <end position="405"/>
    </location>
</feature>
<feature type="compositionally biased region" description="Basic and acidic residues" evidence="1">
    <location>
        <begin position="322"/>
        <end position="336"/>
    </location>
</feature>
<dbReference type="Bgee" id="ENSLACG00000015326">
    <property type="expression patterns" value="Expressed in muscle tissue and 6 other cell types or tissues"/>
</dbReference>
<feature type="compositionally biased region" description="Basic and acidic residues" evidence="1">
    <location>
        <begin position="215"/>
        <end position="224"/>
    </location>
</feature>
<feature type="compositionally biased region" description="Basic and acidic residues" evidence="1">
    <location>
        <begin position="41"/>
        <end position="55"/>
    </location>
</feature>
<sequence length="405" mass="45091">SEGCCSERNKEERAQQECMRSSSEDATSTNGSDRQSCSIENGKEDMKAILKEENTRATGSSSEEESSLSILEDIDGSSLDDYNESNSDISDLDEEKETKDHFRQGKNESKSRFGCPEDEGDLSDRGLEGGDKPEDRCSRKANVTMETGSEGKGSEHSDTEEVEEQIETSCEEKKKKDEQEFTSDVENSDVHSSAAESHSVDNTAKEEQSGETEPLQDRENKLTLEDQFESLQAEPESITVPLAEEEKCEESEDSLGKESESNSESYNEDQENIECSEEKMDEHINEDNQKRTNEALELKEAANSENLLGNDAETPLEEDKDSQEVEAKPQKDHVPETENIEEEDTNLDAPESEMGKEAENILQTTEVKEIISEKEQVVELPTGESAIDDQSANSNPEHEPLQGSE</sequence>
<feature type="compositionally biased region" description="Polar residues" evidence="1">
    <location>
        <begin position="18"/>
        <end position="39"/>
    </location>
</feature>
<dbReference type="EMBL" id="AFYH01036306">
    <property type="status" value="NOT_ANNOTATED_CDS"/>
    <property type="molecule type" value="Genomic_DNA"/>
</dbReference>
<dbReference type="Proteomes" id="UP000008672">
    <property type="component" value="Unassembled WGS sequence"/>
</dbReference>
<name>H3B678_LATCH</name>
<keyword evidence="3" id="KW-1185">Reference proteome</keyword>
<reference evidence="3" key="1">
    <citation type="submission" date="2011-08" db="EMBL/GenBank/DDBJ databases">
        <title>The draft genome of Latimeria chalumnae.</title>
        <authorList>
            <person name="Di Palma F."/>
            <person name="Alfoldi J."/>
            <person name="Johnson J."/>
            <person name="Berlin A."/>
            <person name="Gnerre S."/>
            <person name="Jaffe D."/>
            <person name="MacCallum I."/>
            <person name="Young S."/>
            <person name="Walker B.J."/>
            <person name="Lander E."/>
            <person name="Lindblad-Toh K."/>
        </authorList>
    </citation>
    <scope>NUCLEOTIDE SEQUENCE [LARGE SCALE GENOMIC DNA]</scope>
    <source>
        <strain evidence="3">Wild caught</strain>
    </source>
</reference>
<feature type="compositionally biased region" description="Basic and acidic residues" evidence="1">
    <location>
        <begin position="276"/>
        <end position="302"/>
    </location>
</feature>
<proteinExistence type="predicted"/>
<protein>
    <submittedName>
        <fullName evidence="2">Uncharacterized protein</fullName>
    </submittedName>
</protein>
<feature type="compositionally biased region" description="Basic and acidic residues" evidence="1">
    <location>
        <begin position="366"/>
        <end position="377"/>
    </location>
</feature>
<accession>H3B678</accession>
<reference evidence="2" key="2">
    <citation type="submission" date="2025-08" db="UniProtKB">
        <authorList>
            <consortium name="Ensembl"/>
        </authorList>
    </citation>
    <scope>IDENTIFICATION</scope>
</reference>
<evidence type="ECO:0000313" key="2">
    <source>
        <dbReference type="Ensembl" id="ENSLACP00000017399.1"/>
    </source>
</evidence>
<feature type="compositionally biased region" description="Basic and acidic residues" evidence="1">
    <location>
        <begin position="96"/>
        <end position="111"/>
    </location>
</feature>
<dbReference type="InParanoid" id="H3B678"/>
<feature type="compositionally biased region" description="Basic and acidic residues" evidence="1">
    <location>
        <begin position="170"/>
        <end position="179"/>
    </location>
</feature>
<feature type="compositionally biased region" description="Basic and acidic residues" evidence="1">
    <location>
        <begin position="1"/>
        <end position="15"/>
    </location>
</feature>